<dbReference type="NCBIfam" id="NF047832">
    <property type="entry name" value="caspase_w_EACC1"/>
    <property type="match status" value="1"/>
</dbReference>
<dbReference type="EMBL" id="BMNB01000041">
    <property type="protein sequence ID" value="GGM63751.1"/>
    <property type="molecule type" value="Genomic_DNA"/>
</dbReference>
<keyword evidence="2" id="KW-0677">Repeat</keyword>
<dbReference type="InterPro" id="IPR027417">
    <property type="entry name" value="P-loop_NTPase"/>
</dbReference>
<evidence type="ECO:0008006" key="8">
    <source>
        <dbReference type="Google" id="ProtNLM"/>
    </source>
</evidence>
<dbReference type="Pfam" id="PF00400">
    <property type="entry name" value="WD40"/>
    <property type="match status" value="4"/>
</dbReference>
<dbReference type="GO" id="GO:0006508">
    <property type="term" value="P:proteolysis"/>
    <property type="evidence" value="ECO:0007669"/>
    <property type="project" value="InterPro"/>
</dbReference>
<dbReference type="PANTHER" id="PTHR22847:SF637">
    <property type="entry name" value="WD REPEAT DOMAIN 5B"/>
    <property type="match status" value="1"/>
</dbReference>
<keyword evidence="1 3" id="KW-0853">WD repeat</keyword>
<feature type="domain" description="Peptidase C14 caspase" evidence="4">
    <location>
        <begin position="33"/>
        <end position="197"/>
    </location>
</feature>
<evidence type="ECO:0000256" key="2">
    <source>
        <dbReference type="ARBA" id="ARBA00022737"/>
    </source>
</evidence>
<accession>A0A917X492</accession>
<dbReference type="Gene3D" id="3.40.50.1460">
    <property type="match status" value="1"/>
</dbReference>
<proteinExistence type="predicted"/>
<gene>
    <name evidence="6" type="ORF">GCM10011608_56340</name>
</gene>
<evidence type="ECO:0000259" key="5">
    <source>
        <dbReference type="Pfam" id="PF20703"/>
    </source>
</evidence>
<evidence type="ECO:0000313" key="7">
    <source>
        <dbReference type="Proteomes" id="UP000608890"/>
    </source>
</evidence>
<sequence length="1476" mass="157301">MTGGLAAPGTRAVLYGTGGHVRRSELPDLPSVDTTLDDLRDTLIEVCGMAPDHVVRVPANAHAVEVINAVEEAAAAGDGPVLFYYAGHGLLGPRDDLYLATRASRSTRHVAQSIPYRTIRDLLGETRNGSLVVLDCCFSGRAVAPLAAGGVRGPFASSRPPGSFLLTSASHYALSFAPEGERHTLFTGRLLRLLNAGDPAGPLWLTADRLHAALDAEFADDGRVSPARQSEGTLGSVVLARNRAYPAGLTDEKSEGPADLPCPYPGMQPYRTEDSAHFFGREEVTSRLFEMIEDAPDGAPVVLVGASGAGKSSVLRAGLLAGLDARASRLGPALLVPAPGPHPMRTLAEAWARATGRDTHEVQAVLERGCFPAPRNERPACGLLVIDQFEEIFTRCQTPDERSAFLSLITQNRSGSRPRVVLALRADHYGSCLEHPELESALALAQLTVPPLRERELRVAVEGPAAAVGLTVERGLTDLLLHDLRSGRDAHDAAALPFLAHALRETWRGRIGARLTLAGYQATGGIWRSVATTTQHCYDALDGDARAMMRELLLRLVHLPPGGGPAVIRHRVPVTTLPAGSSGIREQLADRRLLTADRDTVQIAHEALLRAWPLQRWIEEDSADLLLRQQLSAAAEEWDTAGRDAAFLYRGSRLQAAAEIAEQSELPAKERDFLVAGQAAETSELRREQRRTKTLKRALAAVAVALCLTIVAAVTAVRQQRNAEAQQRVVTARSLLTEAGSLASTDPRTALRLSLAAHTLRPSADTRRVLYETLAGTAFRGISKLPAALTDPVLDAGGRMLAAASGEELALWDISRSTVPHTAAARVPCPSKAGVSSSVAFGGPDDRMLVATCGEDEVRLWDLAGLSRDGPARHVATLRTDNGGEQPDRPASVAVSPDGAIVAATGWSQAIGPGVLTLWDVRSPAGPRRLSVVEAPSDLNLVQRDLVVFSPDGRLLVTADNYGDLRPWDLSNPRKPRPGGLVKDAGGELAFSPDGELLAASDERVVKLIDLRSTRDPKVLDEATAHADLVASLDFSSDGRHLASGSWDNSVILWNVADPREMTAEARLTGHTSFVYAARFSADGRSLVSVAFDELIRWDMTDVDQSKLLDVIPNAHLLALAPDRTTLAVAIREWIGLWDLSDPAKPRLLAKVENPVEDEFPTVDGRTVIGLSDSISDVAFSSDGTLLATVNHGGTVTLWDVSDRARPQIKGSLIGDDQSIWTMLAFAPNAPLLAVNEVEQVRVWDVSNPALPVLTASYDESEFPAVDITFAPDGRRLLLAGARLLLWDFASGKETLLSGDHSYSRTQVAFSPSGSTVAATTAVVGTKADGGVDLWDADHAGSARLQGEIEPVGGDMPQFKRLAYHPEGELLAGAGVDGTVRLWSVADPGRPHSALTFGRFSAAVNDVVLGGPQGRTMILSSGGSAYVVDIGDHPEIATDTVGMACRVAGGGLTREQWADHVPTADFVETCPYPSGD</sequence>
<dbReference type="Pfam" id="PF00656">
    <property type="entry name" value="Peptidase_C14"/>
    <property type="match status" value="1"/>
</dbReference>
<dbReference type="SUPFAM" id="SSF50998">
    <property type="entry name" value="Quinoprotein alcohol dehydrogenase-like"/>
    <property type="match status" value="1"/>
</dbReference>
<dbReference type="InterPro" id="IPR011047">
    <property type="entry name" value="Quinoprotein_ADH-like_sf"/>
</dbReference>
<feature type="domain" description="Novel STAND NTPase 1" evidence="5">
    <location>
        <begin position="263"/>
        <end position="645"/>
    </location>
</feature>
<dbReference type="SUPFAM" id="SSF50978">
    <property type="entry name" value="WD40 repeat-like"/>
    <property type="match status" value="1"/>
</dbReference>
<comment type="caution">
    <text evidence="6">The sequence shown here is derived from an EMBL/GenBank/DDBJ whole genome shotgun (WGS) entry which is preliminary data.</text>
</comment>
<protein>
    <recommendedName>
        <fullName evidence="8">Peptidase C14 caspase domain-containing protein</fullName>
    </recommendedName>
</protein>
<evidence type="ECO:0000313" key="6">
    <source>
        <dbReference type="EMBL" id="GGM63751.1"/>
    </source>
</evidence>
<feature type="repeat" description="WD" evidence="3">
    <location>
        <begin position="1023"/>
        <end position="1064"/>
    </location>
</feature>
<keyword evidence="7" id="KW-1185">Reference proteome</keyword>
<dbReference type="InterPro" id="IPR001680">
    <property type="entry name" value="WD40_rpt"/>
</dbReference>
<evidence type="ECO:0000256" key="3">
    <source>
        <dbReference type="PROSITE-ProRule" id="PRU00221"/>
    </source>
</evidence>
<dbReference type="RefSeq" id="WP_189049719.1">
    <property type="nucleotide sequence ID" value="NZ_BMNB01000041.1"/>
</dbReference>
<dbReference type="InterPro" id="IPR049052">
    <property type="entry name" value="nSTAND1"/>
</dbReference>
<name>A0A917X492_9ACTN</name>
<dbReference type="GO" id="GO:0004197">
    <property type="term" value="F:cysteine-type endopeptidase activity"/>
    <property type="evidence" value="ECO:0007669"/>
    <property type="project" value="InterPro"/>
</dbReference>
<reference evidence="6" key="1">
    <citation type="journal article" date="2014" name="Int. J. Syst. Evol. Microbiol.">
        <title>Complete genome sequence of Corynebacterium casei LMG S-19264T (=DSM 44701T), isolated from a smear-ripened cheese.</title>
        <authorList>
            <consortium name="US DOE Joint Genome Institute (JGI-PGF)"/>
            <person name="Walter F."/>
            <person name="Albersmeier A."/>
            <person name="Kalinowski J."/>
            <person name="Ruckert C."/>
        </authorList>
    </citation>
    <scope>NUCLEOTIDE SEQUENCE</scope>
    <source>
        <strain evidence="6">CGMCC 4.7312</strain>
    </source>
</reference>
<dbReference type="Gene3D" id="2.130.10.10">
    <property type="entry name" value="YVTN repeat-like/Quinoprotein amine dehydrogenase"/>
    <property type="match status" value="4"/>
</dbReference>
<dbReference type="Pfam" id="PF20703">
    <property type="entry name" value="nSTAND1"/>
    <property type="match status" value="1"/>
</dbReference>
<organism evidence="6 7">
    <name type="scientific">Micromonospora sonchi</name>
    <dbReference type="NCBI Taxonomy" id="1763543"/>
    <lineage>
        <taxon>Bacteria</taxon>
        <taxon>Bacillati</taxon>
        <taxon>Actinomycetota</taxon>
        <taxon>Actinomycetes</taxon>
        <taxon>Micromonosporales</taxon>
        <taxon>Micromonosporaceae</taxon>
        <taxon>Micromonospora</taxon>
    </lineage>
</organism>
<dbReference type="Proteomes" id="UP000608890">
    <property type="component" value="Unassembled WGS sequence"/>
</dbReference>
<dbReference type="InterPro" id="IPR015943">
    <property type="entry name" value="WD40/YVTN_repeat-like_dom_sf"/>
</dbReference>
<dbReference type="SUPFAM" id="SSF52540">
    <property type="entry name" value="P-loop containing nucleoside triphosphate hydrolases"/>
    <property type="match status" value="1"/>
</dbReference>
<dbReference type="PROSITE" id="PS00678">
    <property type="entry name" value="WD_REPEATS_1"/>
    <property type="match status" value="1"/>
</dbReference>
<dbReference type="PROSITE" id="PS50294">
    <property type="entry name" value="WD_REPEATS_REGION"/>
    <property type="match status" value="3"/>
</dbReference>
<evidence type="ECO:0000256" key="1">
    <source>
        <dbReference type="ARBA" id="ARBA00022574"/>
    </source>
</evidence>
<dbReference type="InterPro" id="IPR011600">
    <property type="entry name" value="Pept_C14_caspase"/>
</dbReference>
<feature type="repeat" description="WD" evidence="3">
    <location>
        <begin position="1352"/>
        <end position="1385"/>
    </location>
</feature>
<dbReference type="PROSITE" id="PS50082">
    <property type="entry name" value="WD_REPEATS_2"/>
    <property type="match status" value="3"/>
</dbReference>
<reference evidence="6" key="2">
    <citation type="submission" date="2020-09" db="EMBL/GenBank/DDBJ databases">
        <authorList>
            <person name="Sun Q."/>
            <person name="Zhou Y."/>
        </authorList>
    </citation>
    <scope>NUCLEOTIDE SEQUENCE</scope>
    <source>
        <strain evidence="6">CGMCC 4.7312</strain>
    </source>
</reference>
<evidence type="ECO:0000259" key="4">
    <source>
        <dbReference type="Pfam" id="PF00656"/>
    </source>
</evidence>
<feature type="repeat" description="WD" evidence="3">
    <location>
        <begin position="1168"/>
        <end position="1209"/>
    </location>
</feature>
<dbReference type="InterPro" id="IPR036322">
    <property type="entry name" value="WD40_repeat_dom_sf"/>
</dbReference>
<dbReference type="PANTHER" id="PTHR22847">
    <property type="entry name" value="WD40 REPEAT PROTEIN"/>
    <property type="match status" value="1"/>
</dbReference>
<dbReference type="SMART" id="SM00320">
    <property type="entry name" value="WD40"/>
    <property type="match status" value="11"/>
</dbReference>
<dbReference type="InterPro" id="IPR019775">
    <property type="entry name" value="WD40_repeat_CS"/>
</dbReference>